<feature type="transmembrane region" description="Helical" evidence="8">
    <location>
        <begin position="313"/>
        <end position="331"/>
    </location>
</feature>
<dbReference type="NCBIfam" id="TIGR00879">
    <property type="entry name" value="SP"/>
    <property type="match status" value="1"/>
</dbReference>
<evidence type="ECO:0000256" key="1">
    <source>
        <dbReference type="ARBA" id="ARBA00004141"/>
    </source>
</evidence>
<feature type="transmembrane region" description="Helical" evidence="8">
    <location>
        <begin position="222"/>
        <end position="241"/>
    </location>
</feature>
<dbReference type="Proteomes" id="UP000799753">
    <property type="component" value="Unassembled WGS sequence"/>
</dbReference>
<evidence type="ECO:0000313" key="11">
    <source>
        <dbReference type="Proteomes" id="UP000799753"/>
    </source>
</evidence>
<dbReference type="FunFam" id="1.20.1250.20:FF:000134">
    <property type="entry name" value="MFS sugar transporter protein"/>
    <property type="match status" value="1"/>
</dbReference>
<feature type="transmembrane region" description="Helical" evidence="8">
    <location>
        <begin position="154"/>
        <end position="176"/>
    </location>
</feature>
<dbReference type="PANTHER" id="PTHR48022">
    <property type="entry name" value="PLASTIDIC GLUCOSE TRANSPORTER 4"/>
    <property type="match status" value="1"/>
</dbReference>
<dbReference type="InterPro" id="IPR036259">
    <property type="entry name" value="MFS_trans_sf"/>
</dbReference>
<name>A0A6A6S4E9_9PLEO</name>
<dbReference type="Pfam" id="PF00083">
    <property type="entry name" value="Sugar_tr"/>
    <property type="match status" value="1"/>
</dbReference>
<organism evidence="10 11">
    <name type="scientific">Massarina eburnea CBS 473.64</name>
    <dbReference type="NCBI Taxonomy" id="1395130"/>
    <lineage>
        <taxon>Eukaryota</taxon>
        <taxon>Fungi</taxon>
        <taxon>Dikarya</taxon>
        <taxon>Ascomycota</taxon>
        <taxon>Pezizomycotina</taxon>
        <taxon>Dothideomycetes</taxon>
        <taxon>Pleosporomycetidae</taxon>
        <taxon>Pleosporales</taxon>
        <taxon>Massarineae</taxon>
        <taxon>Massarinaceae</taxon>
        <taxon>Massarina</taxon>
    </lineage>
</organism>
<reference evidence="10" key="1">
    <citation type="journal article" date="2020" name="Stud. Mycol.">
        <title>101 Dothideomycetes genomes: a test case for predicting lifestyles and emergence of pathogens.</title>
        <authorList>
            <person name="Haridas S."/>
            <person name="Albert R."/>
            <person name="Binder M."/>
            <person name="Bloem J."/>
            <person name="Labutti K."/>
            <person name="Salamov A."/>
            <person name="Andreopoulos B."/>
            <person name="Baker S."/>
            <person name="Barry K."/>
            <person name="Bills G."/>
            <person name="Bluhm B."/>
            <person name="Cannon C."/>
            <person name="Castanera R."/>
            <person name="Culley D."/>
            <person name="Daum C."/>
            <person name="Ezra D."/>
            <person name="Gonzalez J."/>
            <person name="Henrissat B."/>
            <person name="Kuo A."/>
            <person name="Liang C."/>
            <person name="Lipzen A."/>
            <person name="Lutzoni F."/>
            <person name="Magnuson J."/>
            <person name="Mondo S."/>
            <person name="Nolan M."/>
            <person name="Ohm R."/>
            <person name="Pangilinan J."/>
            <person name="Park H.-J."/>
            <person name="Ramirez L."/>
            <person name="Alfaro M."/>
            <person name="Sun H."/>
            <person name="Tritt A."/>
            <person name="Yoshinaga Y."/>
            <person name="Zwiers L.-H."/>
            <person name="Turgeon B."/>
            <person name="Goodwin S."/>
            <person name="Spatafora J."/>
            <person name="Crous P."/>
            <person name="Grigoriev I."/>
        </authorList>
    </citation>
    <scope>NUCLEOTIDE SEQUENCE</scope>
    <source>
        <strain evidence="10">CBS 473.64</strain>
    </source>
</reference>
<feature type="transmembrane region" description="Helical" evidence="8">
    <location>
        <begin position="128"/>
        <end position="148"/>
    </location>
</feature>
<feature type="transmembrane region" description="Helical" evidence="8">
    <location>
        <begin position="98"/>
        <end position="121"/>
    </location>
</feature>
<feature type="transmembrane region" description="Helical" evidence="8">
    <location>
        <begin position="351"/>
        <end position="369"/>
    </location>
</feature>
<evidence type="ECO:0000256" key="8">
    <source>
        <dbReference type="SAM" id="Phobius"/>
    </source>
</evidence>
<evidence type="ECO:0000256" key="6">
    <source>
        <dbReference type="ARBA" id="ARBA00023136"/>
    </source>
</evidence>
<feature type="transmembrane region" description="Helical" evidence="8">
    <location>
        <begin position="381"/>
        <end position="403"/>
    </location>
</feature>
<accession>A0A6A6S4E9</accession>
<keyword evidence="5 8" id="KW-1133">Transmembrane helix</keyword>
<comment type="similarity">
    <text evidence="2 7">Belongs to the major facilitator superfamily. Sugar transporter (TC 2.A.1.1) family.</text>
</comment>
<dbReference type="EMBL" id="MU006783">
    <property type="protein sequence ID" value="KAF2641044.1"/>
    <property type="molecule type" value="Genomic_DNA"/>
</dbReference>
<feature type="transmembrane region" description="Helical" evidence="8">
    <location>
        <begin position="453"/>
        <end position="472"/>
    </location>
</feature>
<dbReference type="AlphaFoldDB" id="A0A6A6S4E9"/>
<dbReference type="InterPro" id="IPR050360">
    <property type="entry name" value="MFS_Sugar_Transporters"/>
</dbReference>
<feature type="transmembrane region" description="Helical" evidence="8">
    <location>
        <begin position="56"/>
        <end position="78"/>
    </location>
</feature>
<keyword evidence="6 8" id="KW-0472">Membrane</keyword>
<dbReference type="GO" id="GO:0005351">
    <property type="term" value="F:carbohydrate:proton symporter activity"/>
    <property type="evidence" value="ECO:0007669"/>
    <property type="project" value="TreeGrafter"/>
</dbReference>
<evidence type="ECO:0000256" key="2">
    <source>
        <dbReference type="ARBA" id="ARBA00010992"/>
    </source>
</evidence>
<feature type="transmembrane region" description="Helical" evidence="8">
    <location>
        <begin position="478"/>
        <end position="499"/>
    </location>
</feature>
<evidence type="ECO:0000313" key="10">
    <source>
        <dbReference type="EMBL" id="KAF2641044.1"/>
    </source>
</evidence>
<dbReference type="OrthoDB" id="6133115at2759"/>
<dbReference type="GO" id="GO:0016020">
    <property type="term" value="C:membrane"/>
    <property type="evidence" value="ECO:0007669"/>
    <property type="project" value="UniProtKB-SubCell"/>
</dbReference>
<dbReference type="Gene3D" id="1.20.1250.20">
    <property type="entry name" value="MFS general substrate transporter like domains"/>
    <property type="match status" value="1"/>
</dbReference>
<dbReference type="PROSITE" id="PS50850">
    <property type="entry name" value="MFS"/>
    <property type="match status" value="1"/>
</dbReference>
<dbReference type="PANTHER" id="PTHR48022:SF70">
    <property type="entry name" value="MONOSACCHARIDE TRANSPORTER, PUTATIVE (AFU_ORTHOLOGUE AFUA_5G14540)-RELATED"/>
    <property type="match status" value="1"/>
</dbReference>
<dbReference type="InterPro" id="IPR003663">
    <property type="entry name" value="Sugar/inositol_transpt"/>
</dbReference>
<evidence type="ECO:0000256" key="5">
    <source>
        <dbReference type="ARBA" id="ARBA00022989"/>
    </source>
</evidence>
<dbReference type="InterPro" id="IPR005828">
    <property type="entry name" value="MFS_sugar_transport-like"/>
</dbReference>
<dbReference type="InterPro" id="IPR020846">
    <property type="entry name" value="MFS_dom"/>
</dbReference>
<keyword evidence="3 7" id="KW-0813">Transport</keyword>
<comment type="subcellular location">
    <subcellularLocation>
        <location evidence="1">Membrane</location>
        <topology evidence="1">Multi-pass membrane protein</topology>
    </subcellularLocation>
</comment>
<evidence type="ECO:0000259" key="9">
    <source>
        <dbReference type="PROSITE" id="PS50850"/>
    </source>
</evidence>
<keyword evidence="4 8" id="KW-0812">Transmembrane</keyword>
<feature type="transmembrane region" description="Helical" evidence="8">
    <location>
        <begin position="415"/>
        <end position="432"/>
    </location>
</feature>
<sequence>MAEKEAKKTEYVGEKTLTEDGTKVLEETEVEGVNASFATIMAKHKPNQWGKGHLQLYGLAAICFLNSTMSGFDGSLMGSINALPNFTKYYGLPENGTLSTGIVFAIFQIGQMCASLFVWIADWLGRKWLIFIGTAGVIVGTIITSTATTLPTFIGGRFLLSFFAQLACAASPLYLVEVAPPQYRGTLAGLYNTFYYLGSILATSSVYGAHKHLSHTHLDWRLPLWLQMVCPSLVCCVILFFPESPRWLVGKDRYEEARDFLIKYHANGDPDHPLVALEMAEMTESLRKDPVTNWRNFFDLSVLFKTRARRYRTMLNVTFAWFGQFSGNNIVSYYLPYLLSNVGITNTDTKLLLNIMYAVEGWVFATAGARLHDVFGRRKMLLSATAGLVITLSITAGTAAGYVKTGSTTSSSASIGFIFVFGAIFAFAFTSMQPIYPAEVMSNDMRAKGMGTYKLVGGTAGFINTFAAPIALKNIGYWFYVFFVCWDMFEFVFMYFFYVETKGLTLEEMDEIFEAKNSRKASTEKKKVKVRTILGSDGKVQDEIIGKVDV</sequence>
<keyword evidence="10" id="KW-0762">Sugar transport</keyword>
<evidence type="ECO:0000256" key="3">
    <source>
        <dbReference type="ARBA" id="ARBA00022448"/>
    </source>
</evidence>
<feature type="transmembrane region" description="Helical" evidence="8">
    <location>
        <begin position="188"/>
        <end position="210"/>
    </location>
</feature>
<evidence type="ECO:0000256" key="7">
    <source>
        <dbReference type="RuleBase" id="RU003346"/>
    </source>
</evidence>
<feature type="domain" description="Major facilitator superfamily (MFS) profile" evidence="9">
    <location>
        <begin position="59"/>
        <end position="502"/>
    </location>
</feature>
<dbReference type="SUPFAM" id="SSF103473">
    <property type="entry name" value="MFS general substrate transporter"/>
    <property type="match status" value="1"/>
</dbReference>
<protein>
    <submittedName>
        <fullName evidence="10">Sugar transporter</fullName>
    </submittedName>
</protein>
<keyword evidence="11" id="KW-1185">Reference proteome</keyword>
<proteinExistence type="inferred from homology"/>
<gene>
    <name evidence="10" type="ORF">P280DRAFT_449918</name>
</gene>
<evidence type="ECO:0000256" key="4">
    <source>
        <dbReference type="ARBA" id="ARBA00022692"/>
    </source>
</evidence>